<keyword evidence="1" id="KW-0378">Hydrolase</keyword>
<name>A0A811GFI4_9GAMM</name>
<dbReference type="EMBL" id="CADDTS010000057">
    <property type="protein sequence ID" value="CAB1223449.1"/>
    <property type="molecule type" value="Genomic_DNA"/>
</dbReference>
<comment type="caution">
    <text evidence="1">The sequence shown here is derived from an EMBL/GenBank/DDBJ whole genome shotgun (WGS) entry which is preliminary data.</text>
</comment>
<dbReference type="PANTHER" id="PTHR32305">
    <property type="match status" value="1"/>
</dbReference>
<proteinExistence type="predicted"/>
<dbReference type="InterPro" id="IPR022385">
    <property type="entry name" value="Rhs_assc_core"/>
</dbReference>
<dbReference type="PRINTS" id="PR00394">
    <property type="entry name" value="RHSPROTEIN"/>
</dbReference>
<sequence>MPTGNLTFLIRHAGQYYDQEVNLFYNYFRDYNPITGRYVESDPIGLDGGLNTYGYVGGNALSLVDPKGLAMLFPAIGLGETVNLGLAISLIYNMPDTDSTP</sequence>
<gene>
    <name evidence="1" type="primary">rhsC_4</name>
    <name evidence="1" type="ORF">SFB21_3269</name>
</gene>
<dbReference type="NCBIfam" id="TIGR03696">
    <property type="entry name" value="Rhs_assc_core"/>
    <property type="match status" value="1"/>
</dbReference>
<dbReference type="EC" id="3.1.-.-" evidence="1"/>
<dbReference type="Gene3D" id="2.180.10.10">
    <property type="entry name" value="RHS repeat-associated core"/>
    <property type="match status" value="1"/>
</dbReference>
<protein>
    <submittedName>
        <fullName evidence="1">Deoxyribonuclease RhsC</fullName>
        <ecNumber evidence="1">3.1.-.-</ecNumber>
    </submittedName>
</protein>
<evidence type="ECO:0000313" key="2">
    <source>
        <dbReference type="Proteomes" id="UP000489961"/>
    </source>
</evidence>
<dbReference type="PANTHER" id="PTHR32305:SF15">
    <property type="entry name" value="PROTEIN RHSA-RELATED"/>
    <property type="match status" value="1"/>
</dbReference>
<dbReference type="Proteomes" id="UP000489961">
    <property type="component" value="Unassembled WGS sequence"/>
</dbReference>
<dbReference type="InterPro" id="IPR050708">
    <property type="entry name" value="T6SS_VgrG/RHS"/>
</dbReference>
<dbReference type="AlphaFoldDB" id="A0A811GFI4"/>
<dbReference type="RefSeq" id="WP_254592262.1">
    <property type="nucleotide sequence ID" value="NZ_CADDTS010000057.1"/>
</dbReference>
<accession>A0A811GFI4</accession>
<reference evidence="1 2" key="1">
    <citation type="submission" date="2020-02" db="EMBL/GenBank/DDBJ databases">
        <authorList>
            <person name="Chaudhuri R."/>
        </authorList>
    </citation>
    <scope>NUCLEOTIDE SEQUENCE [LARGE SCALE GENOMIC DNA]</scope>
    <source>
        <strain evidence="1">SFB21</strain>
    </source>
</reference>
<dbReference type="GO" id="GO:0016787">
    <property type="term" value="F:hydrolase activity"/>
    <property type="evidence" value="ECO:0007669"/>
    <property type="project" value="UniProtKB-KW"/>
</dbReference>
<organism evidence="1 2">
    <name type="scientific">Acinetobacter bouvetii</name>
    <dbReference type="NCBI Taxonomy" id="202951"/>
    <lineage>
        <taxon>Bacteria</taxon>
        <taxon>Pseudomonadati</taxon>
        <taxon>Pseudomonadota</taxon>
        <taxon>Gammaproteobacteria</taxon>
        <taxon>Moraxellales</taxon>
        <taxon>Moraxellaceae</taxon>
        <taxon>Acinetobacter</taxon>
    </lineage>
</organism>
<evidence type="ECO:0000313" key="1">
    <source>
        <dbReference type="EMBL" id="CAB1223449.1"/>
    </source>
</evidence>